<name>A0A166ZDM7_9GAMM</name>
<dbReference type="OrthoDB" id="6310387at2"/>
<keyword evidence="1" id="KW-1133">Transmembrane helix</keyword>
<organism evidence="2 3">
    <name type="scientific">Pseudoalteromonas luteoviolacea NCIMB 1942</name>
    <dbReference type="NCBI Taxonomy" id="1365253"/>
    <lineage>
        <taxon>Bacteria</taxon>
        <taxon>Pseudomonadati</taxon>
        <taxon>Pseudomonadota</taxon>
        <taxon>Gammaproteobacteria</taxon>
        <taxon>Alteromonadales</taxon>
        <taxon>Pseudoalteromonadaceae</taxon>
        <taxon>Pseudoalteromonas</taxon>
    </lineage>
</organism>
<gene>
    <name evidence="2" type="ORF">N482_17560</name>
</gene>
<keyword evidence="1" id="KW-0812">Transmembrane</keyword>
<keyword evidence="1" id="KW-0472">Membrane</keyword>
<dbReference type="Proteomes" id="UP000076587">
    <property type="component" value="Unassembled WGS sequence"/>
</dbReference>
<dbReference type="PATRIC" id="fig|1365253.3.peg.4263"/>
<protein>
    <submittedName>
        <fullName evidence="2">Uncharacterized protein</fullName>
    </submittedName>
</protein>
<proteinExistence type="predicted"/>
<feature type="transmembrane region" description="Helical" evidence="1">
    <location>
        <begin position="39"/>
        <end position="59"/>
    </location>
</feature>
<dbReference type="EMBL" id="AUXT01000197">
    <property type="protein sequence ID" value="KZN44202.1"/>
    <property type="molecule type" value="Genomic_DNA"/>
</dbReference>
<accession>A0A166ZDM7</accession>
<sequence>MNIETLNKKLNEKTLLLAWLMTLACWANAALVMMYSPFTVLKVSALIFAILITQGTLYLTRQLGKKNQVIGSIYKCLFECQ</sequence>
<evidence type="ECO:0000313" key="3">
    <source>
        <dbReference type="Proteomes" id="UP000076587"/>
    </source>
</evidence>
<dbReference type="RefSeq" id="WP_063378615.1">
    <property type="nucleotide sequence ID" value="NZ_AUXT01000197.1"/>
</dbReference>
<reference evidence="2 3" key="1">
    <citation type="submission" date="2013-07" db="EMBL/GenBank/DDBJ databases">
        <title>Comparative Genomic and Metabolomic Analysis of Twelve Strains of Pseudoalteromonas luteoviolacea.</title>
        <authorList>
            <person name="Vynne N.G."/>
            <person name="Mansson M."/>
            <person name="Gram L."/>
        </authorList>
    </citation>
    <scope>NUCLEOTIDE SEQUENCE [LARGE SCALE GENOMIC DNA]</scope>
    <source>
        <strain evidence="2 3">NCIMB 1942</strain>
    </source>
</reference>
<dbReference type="AlphaFoldDB" id="A0A166ZDM7"/>
<evidence type="ECO:0000256" key="1">
    <source>
        <dbReference type="SAM" id="Phobius"/>
    </source>
</evidence>
<evidence type="ECO:0000313" key="2">
    <source>
        <dbReference type="EMBL" id="KZN44202.1"/>
    </source>
</evidence>
<comment type="caution">
    <text evidence="2">The sequence shown here is derived from an EMBL/GenBank/DDBJ whole genome shotgun (WGS) entry which is preliminary data.</text>
</comment>